<evidence type="ECO:0000256" key="2">
    <source>
        <dbReference type="ARBA" id="ARBA00007370"/>
    </source>
</evidence>
<dbReference type="GO" id="GO:0004413">
    <property type="term" value="F:homoserine kinase activity"/>
    <property type="evidence" value="ECO:0007669"/>
    <property type="project" value="UniProtKB-EC"/>
</dbReference>
<keyword evidence="13" id="KW-0963">Cytoplasm</keyword>
<dbReference type="InterPro" id="IPR006203">
    <property type="entry name" value="GHMP_knse_ATP-bd_CS"/>
</dbReference>
<gene>
    <name evidence="13 17" type="primary">thrB</name>
    <name evidence="17" type="ORF">VPK24_07140</name>
</gene>
<keyword evidence="5 13" id="KW-0028">Amino-acid biosynthesis</keyword>
<dbReference type="PROSITE" id="PS00627">
    <property type="entry name" value="GHMP_KINASES_ATP"/>
    <property type="match status" value="1"/>
</dbReference>
<dbReference type="Pfam" id="PF08544">
    <property type="entry name" value="GHMP_kinases_C"/>
    <property type="match status" value="1"/>
</dbReference>
<dbReference type="Proteomes" id="UP001604335">
    <property type="component" value="Unassembled WGS sequence"/>
</dbReference>
<dbReference type="InterPro" id="IPR000870">
    <property type="entry name" value="Homoserine_kinase"/>
</dbReference>
<dbReference type="PRINTS" id="PR00958">
    <property type="entry name" value="HOMSERKINASE"/>
</dbReference>
<keyword evidence="7 13" id="KW-0791">Threonine biosynthesis</keyword>
<name>A0ABW7C8A1_9CYAN</name>
<proteinExistence type="inferred from homology"/>
<evidence type="ECO:0000256" key="4">
    <source>
        <dbReference type="ARBA" id="ARBA00017858"/>
    </source>
</evidence>
<evidence type="ECO:0000256" key="8">
    <source>
        <dbReference type="ARBA" id="ARBA00022741"/>
    </source>
</evidence>
<organism evidence="17 18">
    <name type="scientific">Limnothrix redekei LRLZ20PSL1</name>
    <dbReference type="NCBI Taxonomy" id="3112953"/>
    <lineage>
        <taxon>Bacteria</taxon>
        <taxon>Bacillati</taxon>
        <taxon>Cyanobacteriota</taxon>
        <taxon>Cyanophyceae</taxon>
        <taxon>Pseudanabaenales</taxon>
        <taxon>Pseudanabaenaceae</taxon>
        <taxon>Limnothrix</taxon>
    </lineage>
</organism>
<dbReference type="EMBL" id="JAZAQF010000042">
    <property type="protein sequence ID" value="MFG3817409.1"/>
    <property type="molecule type" value="Genomic_DNA"/>
</dbReference>
<dbReference type="InterPro" id="IPR013750">
    <property type="entry name" value="GHMP_kinase_C_dom"/>
</dbReference>
<evidence type="ECO:0000259" key="15">
    <source>
        <dbReference type="Pfam" id="PF00288"/>
    </source>
</evidence>
<evidence type="ECO:0000256" key="9">
    <source>
        <dbReference type="ARBA" id="ARBA00022777"/>
    </source>
</evidence>
<reference evidence="18" key="1">
    <citation type="journal article" date="2024" name="Algal Res.">
        <title>Biochemical, toxicological and genomic investigation of a high-biomass producing Limnothrix strain isolated from Italian shallow drinking water reservoir.</title>
        <authorList>
            <person name="Simonazzi M."/>
            <person name="Shishido T.K."/>
            <person name="Delbaje E."/>
            <person name="Wahlsten M."/>
            <person name="Fewer D.P."/>
            <person name="Sivonen K."/>
            <person name="Pezzolesi L."/>
            <person name="Pistocchi R."/>
        </authorList>
    </citation>
    <scope>NUCLEOTIDE SEQUENCE [LARGE SCALE GENOMIC DNA]</scope>
    <source>
        <strain evidence="18">LRLZ20PSL1</strain>
    </source>
</reference>
<dbReference type="Gene3D" id="3.30.230.10">
    <property type="match status" value="1"/>
</dbReference>
<evidence type="ECO:0000256" key="3">
    <source>
        <dbReference type="ARBA" id="ARBA00012078"/>
    </source>
</evidence>
<sequence length="333" mass="35016">MAKPAVKCSGSGRDRPQPRSPPADCHSLAMTSLNAVTVTVPATTANLGPGFDCLGASLALYNEFRFTRIESGLEIIPNGTEADRVSRDETNLVYRSYAKVFELAQETPYPVRIEIGLGVPLARGLGSSATAIAAGIAGANYLLGGALSPAQVLALAIETEGHPDNIVPALLGGCRLAADREGIWTQCEVPWHSSIQPVIAVPNFELSTEAARSVLPPSYSRADAIFNAAHLGLLLRGINEGRGDWLTTAMQDRIHQPYRMTLIPGFEAVRQAAIEAGAYELVISGAGPTLLALAHRDKAAAVGEAMQAAWTAMGIGVVAGPVELDVYGTRVQP</sequence>
<evidence type="ECO:0000256" key="14">
    <source>
        <dbReference type="SAM" id="MobiDB-lite"/>
    </source>
</evidence>
<dbReference type="SUPFAM" id="SSF55060">
    <property type="entry name" value="GHMP Kinase, C-terminal domain"/>
    <property type="match status" value="1"/>
</dbReference>
<dbReference type="NCBIfam" id="TIGR00191">
    <property type="entry name" value="thrB"/>
    <property type="match status" value="1"/>
</dbReference>
<evidence type="ECO:0000259" key="16">
    <source>
        <dbReference type="Pfam" id="PF08544"/>
    </source>
</evidence>
<evidence type="ECO:0000256" key="12">
    <source>
        <dbReference type="ARBA" id="ARBA00049954"/>
    </source>
</evidence>
<evidence type="ECO:0000256" key="5">
    <source>
        <dbReference type="ARBA" id="ARBA00022605"/>
    </source>
</evidence>
<keyword evidence="9 13" id="KW-0418">Kinase</keyword>
<accession>A0ABW7C8A1</accession>
<feature type="region of interest" description="Disordered" evidence="14">
    <location>
        <begin position="1"/>
        <end position="23"/>
    </location>
</feature>
<comment type="catalytic activity">
    <reaction evidence="11 13">
        <text>L-homoserine + ATP = O-phospho-L-homoserine + ADP + H(+)</text>
        <dbReference type="Rhea" id="RHEA:13985"/>
        <dbReference type="ChEBI" id="CHEBI:15378"/>
        <dbReference type="ChEBI" id="CHEBI:30616"/>
        <dbReference type="ChEBI" id="CHEBI:57476"/>
        <dbReference type="ChEBI" id="CHEBI:57590"/>
        <dbReference type="ChEBI" id="CHEBI:456216"/>
        <dbReference type="EC" id="2.7.1.39"/>
    </reaction>
</comment>
<dbReference type="Gene3D" id="3.30.70.890">
    <property type="entry name" value="GHMP kinase, C-terminal domain"/>
    <property type="match status" value="1"/>
</dbReference>
<evidence type="ECO:0000256" key="6">
    <source>
        <dbReference type="ARBA" id="ARBA00022679"/>
    </source>
</evidence>
<protein>
    <recommendedName>
        <fullName evidence="4 13">Homoserine kinase</fullName>
        <shortName evidence="13">HK</shortName>
        <shortName evidence="13">HSK</shortName>
        <ecNumber evidence="3 13">2.7.1.39</ecNumber>
    </recommendedName>
</protein>
<dbReference type="InterPro" id="IPR036554">
    <property type="entry name" value="GHMP_kinase_C_sf"/>
</dbReference>
<evidence type="ECO:0000256" key="10">
    <source>
        <dbReference type="ARBA" id="ARBA00022840"/>
    </source>
</evidence>
<dbReference type="InterPro" id="IPR020568">
    <property type="entry name" value="Ribosomal_Su5_D2-typ_SF"/>
</dbReference>
<dbReference type="InterPro" id="IPR014721">
    <property type="entry name" value="Ribsml_uS5_D2-typ_fold_subgr"/>
</dbReference>
<dbReference type="EC" id="2.7.1.39" evidence="3 13"/>
<evidence type="ECO:0000313" key="18">
    <source>
        <dbReference type="Proteomes" id="UP001604335"/>
    </source>
</evidence>
<dbReference type="PANTHER" id="PTHR20861:SF1">
    <property type="entry name" value="HOMOSERINE KINASE"/>
    <property type="match status" value="1"/>
</dbReference>
<comment type="pathway">
    <text evidence="1 13">Amino-acid biosynthesis; L-threonine biosynthesis; L-threonine from L-aspartate: step 4/5.</text>
</comment>
<evidence type="ECO:0000256" key="13">
    <source>
        <dbReference type="HAMAP-Rule" id="MF_00384"/>
    </source>
</evidence>
<comment type="caution">
    <text evidence="17">The sequence shown here is derived from an EMBL/GenBank/DDBJ whole genome shotgun (WGS) entry which is preliminary data.</text>
</comment>
<evidence type="ECO:0000256" key="7">
    <source>
        <dbReference type="ARBA" id="ARBA00022697"/>
    </source>
</evidence>
<keyword evidence="6 13" id="KW-0808">Transferase</keyword>
<dbReference type="PIRSF" id="PIRSF000676">
    <property type="entry name" value="Homoser_kin"/>
    <property type="match status" value="1"/>
</dbReference>
<keyword evidence="10 13" id="KW-0067">ATP-binding</keyword>
<comment type="subcellular location">
    <subcellularLocation>
        <location evidence="13">Cytoplasm</location>
    </subcellularLocation>
</comment>
<keyword evidence="18" id="KW-1185">Reference proteome</keyword>
<comment type="function">
    <text evidence="12 13">Catalyzes the ATP-dependent phosphorylation of L-homoserine to L-homoserine phosphate.</text>
</comment>
<dbReference type="PANTHER" id="PTHR20861">
    <property type="entry name" value="HOMOSERINE/4-DIPHOSPHOCYTIDYL-2-C-METHYL-D-ERYTHRITOL KINASE"/>
    <property type="match status" value="1"/>
</dbReference>
<comment type="similarity">
    <text evidence="2 13">Belongs to the GHMP kinase family. Homoserine kinase subfamily.</text>
</comment>
<keyword evidence="8 13" id="KW-0547">Nucleotide-binding</keyword>
<dbReference type="SUPFAM" id="SSF54211">
    <property type="entry name" value="Ribosomal protein S5 domain 2-like"/>
    <property type="match status" value="1"/>
</dbReference>
<evidence type="ECO:0000256" key="1">
    <source>
        <dbReference type="ARBA" id="ARBA00005015"/>
    </source>
</evidence>
<evidence type="ECO:0000256" key="11">
    <source>
        <dbReference type="ARBA" id="ARBA00049375"/>
    </source>
</evidence>
<dbReference type="HAMAP" id="MF_00384">
    <property type="entry name" value="Homoser_kinase"/>
    <property type="match status" value="1"/>
</dbReference>
<feature type="domain" description="GHMP kinase N-terminal" evidence="15">
    <location>
        <begin position="91"/>
        <end position="173"/>
    </location>
</feature>
<feature type="binding site" evidence="13">
    <location>
        <begin position="120"/>
        <end position="130"/>
    </location>
    <ligand>
        <name>ATP</name>
        <dbReference type="ChEBI" id="CHEBI:30616"/>
    </ligand>
</feature>
<feature type="domain" description="GHMP kinase C-terminal" evidence="16">
    <location>
        <begin position="237"/>
        <end position="310"/>
    </location>
</feature>
<evidence type="ECO:0000313" key="17">
    <source>
        <dbReference type="EMBL" id="MFG3817409.1"/>
    </source>
</evidence>
<dbReference type="InterPro" id="IPR006204">
    <property type="entry name" value="GHMP_kinase_N_dom"/>
</dbReference>
<dbReference type="Pfam" id="PF00288">
    <property type="entry name" value="GHMP_kinases_N"/>
    <property type="match status" value="1"/>
</dbReference>